<dbReference type="RefSeq" id="WP_344799590.1">
    <property type="nucleotide sequence ID" value="NZ_BAABBN010000007.1"/>
</dbReference>
<dbReference type="InterPro" id="IPR005119">
    <property type="entry name" value="LysR_subst-bd"/>
</dbReference>
<dbReference type="PRINTS" id="PR00039">
    <property type="entry name" value="HTHLYSR"/>
</dbReference>
<dbReference type="EMBL" id="BAABBN010000007">
    <property type="protein sequence ID" value="GAA3932861.1"/>
    <property type="molecule type" value="Genomic_DNA"/>
</dbReference>
<keyword evidence="2" id="KW-0805">Transcription regulation</keyword>
<feature type="domain" description="HTH lysR-type" evidence="5">
    <location>
        <begin position="6"/>
        <end position="63"/>
    </location>
</feature>
<organism evidence="6 7">
    <name type="scientific">Litoribacillus peritrichatus</name>
    <dbReference type="NCBI Taxonomy" id="718191"/>
    <lineage>
        <taxon>Bacteria</taxon>
        <taxon>Pseudomonadati</taxon>
        <taxon>Pseudomonadota</taxon>
        <taxon>Gammaproteobacteria</taxon>
        <taxon>Oceanospirillales</taxon>
        <taxon>Oceanospirillaceae</taxon>
        <taxon>Litoribacillus</taxon>
    </lineage>
</organism>
<protein>
    <submittedName>
        <fullName evidence="6">Transcriptional regulator GcvA</fullName>
    </submittedName>
</protein>
<comment type="similarity">
    <text evidence="1">Belongs to the LysR transcriptional regulatory family.</text>
</comment>
<dbReference type="SUPFAM" id="SSF53850">
    <property type="entry name" value="Periplasmic binding protein-like II"/>
    <property type="match status" value="1"/>
</dbReference>
<gene>
    <name evidence="6" type="ORF">GCM10022277_32180</name>
</gene>
<evidence type="ECO:0000256" key="4">
    <source>
        <dbReference type="ARBA" id="ARBA00023163"/>
    </source>
</evidence>
<name>A0ABP7MYF8_9GAMM</name>
<dbReference type="Pfam" id="PF03466">
    <property type="entry name" value="LysR_substrate"/>
    <property type="match status" value="1"/>
</dbReference>
<proteinExistence type="inferred from homology"/>
<dbReference type="InterPro" id="IPR036388">
    <property type="entry name" value="WH-like_DNA-bd_sf"/>
</dbReference>
<accession>A0ABP7MYF8</accession>
<evidence type="ECO:0000313" key="7">
    <source>
        <dbReference type="Proteomes" id="UP001501565"/>
    </source>
</evidence>
<evidence type="ECO:0000256" key="3">
    <source>
        <dbReference type="ARBA" id="ARBA00023125"/>
    </source>
</evidence>
<dbReference type="InterPro" id="IPR036390">
    <property type="entry name" value="WH_DNA-bd_sf"/>
</dbReference>
<sequence>MNRKLPPLNALRAFESAARHMSFTKAAEEMFITQGAVSKQIKVLEEYYGMPLFVRKHRELVLTEAGLQLLPKLTQIFDELVMVSQQIQLSNRSEVRVKVSPTFAIRWLFPRLNRFKEAHPDVPLHITSAWQCESSDRELDLNMYDLVVHCGELPIQSAYSHFLRDEMLVPVCSPNLEGVDALIANPKLLRNHTLVHPTLEHQDWSLWLSSIGYDRVGMTESEANKGAEFETLDMAITAVVAGYGITVADYMLVKEEIEAGHLIVPFDWRVKSSFVYTVRVRPERLVEPKIQAFFQWLFEQVAASSTD</sequence>
<dbReference type="Gene3D" id="1.10.10.10">
    <property type="entry name" value="Winged helix-like DNA-binding domain superfamily/Winged helix DNA-binding domain"/>
    <property type="match status" value="1"/>
</dbReference>
<evidence type="ECO:0000313" key="6">
    <source>
        <dbReference type="EMBL" id="GAA3932861.1"/>
    </source>
</evidence>
<keyword evidence="4" id="KW-0804">Transcription</keyword>
<dbReference type="InterPro" id="IPR058163">
    <property type="entry name" value="LysR-type_TF_proteobact-type"/>
</dbReference>
<dbReference type="PANTHER" id="PTHR30537">
    <property type="entry name" value="HTH-TYPE TRANSCRIPTIONAL REGULATOR"/>
    <property type="match status" value="1"/>
</dbReference>
<reference evidence="7" key="1">
    <citation type="journal article" date="2019" name="Int. J. Syst. Evol. Microbiol.">
        <title>The Global Catalogue of Microorganisms (GCM) 10K type strain sequencing project: providing services to taxonomists for standard genome sequencing and annotation.</title>
        <authorList>
            <consortium name="The Broad Institute Genomics Platform"/>
            <consortium name="The Broad Institute Genome Sequencing Center for Infectious Disease"/>
            <person name="Wu L."/>
            <person name="Ma J."/>
        </authorList>
    </citation>
    <scope>NUCLEOTIDE SEQUENCE [LARGE SCALE GENOMIC DNA]</scope>
    <source>
        <strain evidence="7">JCM 17551</strain>
    </source>
</reference>
<dbReference type="Gene3D" id="3.40.190.10">
    <property type="entry name" value="Periplasmic binding protein-like II"/>
    <property type="match status" value="2"/>
</dbReference>
<keyword evidence="7" id="KW-1185">Reference proteome</keyword>
<evidence type="ECO:0000259" key="5">
    <source>
        <dbReference type="PROSITE" id="PS50931"/>
    </source>
</evidence>
<keyword evidence="3" id="KW-0238">DNA-binding</keyword>
<dbReference type="Proteomes" id="UP001501565">
    <property type="component" value="Unassembled WGS sequence"/>
</dbReference>
<comment type="caution">
    <text evidence="6">The sequence shown here is derived from an EMBL/GenBank/DDBJ whole genome shotgun (WGS) entry which is preliminary data.</text>
</comment>
<evidence type="ECO:0000256" key="1">
    <source>
        <dbReference type="ARBA" id="ARBA00009437"/>
    </source>
</evidence>
<dbReference type="InterPro" id="IPR000847">
    <property type="entry name" value="LysR_HTH_N"/>
</dbReference>
<dbReference type="PANTHER" id="PTHR30537:SF26">
    <property type="entry name" value="GLYCINE CLEAVAGE SYSTEM TRANSCRIPTIONAL ACTIVATOR"/>
    <property type="match status" value="1"/>
</dbReference>
<dbReference type="SUPFAM" id="SSF46785">
    <property type="entry name" value="Winged helix' DNA-binding domain"/>
    <property type="match status" value="1"/>
</dbReference>
<evidence type="ECO:0000256" key="2">
    <source>
        <dbReference type="ARBA" id="ARBA00023015"/>
    </source>
</evidence>
<dbReference type="Pfam" id="PF00126">
    <property type="entry name" value="HTH_1"/>
    <property type="match status" value="1"/>
</dbReference>
<dbReference type="CDD" id="cd08432">
    <property type="entry name" value="PBP2_GcdR_TrpI_HvrB_AmpR_like"/>
    <property type="match status" value="1"/>
</dbReference>
<dbReference type="PROSITE" id="PS50931">
    <property type="entry name" value="HTH_LYSR"/>
    <property type="match status" value="1"/>
</dbReference>